<evidence type="ECO:0000256" key="2">
    <source>
        <dbReference type="ARBA" id="ARBA00023134"/>
    </source>
</evidence>
<dbReference type="InterPro" id="IPR050227">
    <property type="entry name" value="Rab"/>
</dbReference>
<dbReference type="SMART" id="SM00173">
    <property type="entry name" value="RAS"/>
    <property type="match status" value="1"/>
</dbReference>
<dbReference type="SMART" id="SM00174">
    <property type="entry name" value="RHO"/>
    <property type="match status" value="1"/>
</dbReference>
<sequence>MGRCVGRRAGPGADWACLAFSGPFTAGPREEAAGRDSRAELGRLSLPVRGAEAAAQGPAMAPIEAVATLKLLVVGDSAVGKSSLLLRFTDDTFEPHLNPTIGVDFKVKKMVVDGNSVQLAIWDTAGQERFRTLTPSYYRGAQGVILVYDVTRKDTFTKLMTWLNELETYATRSNIVKMLVGNKIDKVSLELCHLMLIHLVLIHGQ</sequence>
<dbReference type="PROSITE" id="PS51421">
    <property type="entry name" value="RAS"/>
    <property type="match status" value="1"/>
</dbReference>
<accession>A0A4D9EJM4</accession>
<dbReference type="SMART" id="SM00175">
    <property type="entry name" value="RAB"/>
    <property type="match status" value="1"/>
</dbReference>
<dbReference type="EMBL" id="QXTE01000039">
    <property type="protein sequence ID" value="TFK10729.1"/>
    <property type="molecule type" value="Genomic_DNA"/>
</dbReference>
<name>A0A4D9EJM4_9SAUR</name>
<dbReference type="InterPro" id="IPR027417">
    <property type="entry name" value="P-loop_NTPase"/>
</dbReference>
<dbReference type="InterPro" id="IPR005225">
    <property type="entry name" value="Small_GTP-bd"/>
</dbReference>
<dbReference type="Proteomes" id="UP000297703">
    <property type="component" value="Unassembled WGS sequence"/>
</dbReference>
<keyword evidence="1" id="KW-0547">Nucleotide-binding</keyword>
<dbReference type="PROSITE" id="PS51419">
    <property type="entry name" value="RAB"/>
    <property type="match status" value="1"/>
</dbReference>
<organism evidence="3 4">
    <name type="scientific">Platysternon megacephalum</name>
    <name type="common">big-headed turtle</name>
    <dbReference type="NCBI Taxonomy" id="55544"/>
    <lineage>
        <taxon>Eukaryota</taxon>
        <taxon>Metazoa</taxon>
        <taxon>Chordata</taxon>
        <taxon>Craniata</taxon>
        <taxon>Vertebrata</taxon>
        <taxon>Euteleostomi</taxon>
        <taxon>Archelosauria</taxon>
        <taxon>Testudinata</taxon>
        <taxon>Testudines</taxon>
        <taxon>Cryptodira</taxon>
        <taxon>Durocryptodira</taxon>
        <taxon>Testudinoidea</taxon>
        <taxon>Platysternidae</taxon>
        <taxon>Platysternon</taxon>
    </lineage>
</organism>
<comment type="caution">
    <text evidence="3">The sequence shown here is derived from an EMBL/GenBank/DDBJ whole genome shotgun (WGS) entry which is preliminary data.</text>
</comment>
<reference evidence="3 4" key="1">
    <citation type="submission" date="2019-04" db="EMBL/GenBank/DDBJ databases">
        <title>Draft genome of the big-headed turtle Platysternon megacephalum.</title>
        <authorList>
            <person name="Gong S."/>
        </authorList>
    </citation>
    <scope>NUCLEOTIDE SEQUENCE [LARGE SCALE GENOMIC DNA]</scope>
    <source>
        <strain evidence="3">DO16091913</strain>
        <tissue evidence="3">Muscle</tissue>
    </source>
</reference>
<dbReference type="Gene3D" id="3.40.50.300">
    <property type="entry name" value="P-loop containing nucleotide triphosphate hydrolases"/>
    <property type="match status" value="1"/>
</dbReference>
<dbReference type="InterPro" id="IPR001806">
    <property type="entry name" value="Small_GTPase"/>
</dbReference>
<evidence type="ECO:0000313" key="4">
    <source>
        <dbReference type="Proteomes" id="UP000297703"/>
    </source>
</evidence>
<keyword evidence="2" id="KW-0342">GTP-binding</keyword>
<evidence type="ECO:0000256" key="1">
    <source>
        <dbReference type="ARBA" id="ARBA00022741"/>
    </source>
</evidence>
<dbReference type="PRINTS" id="PR00449">
    <property type="entry name" value="RASTRNSFRMNG"/>
</dbReference>
<dbReference type="GO" id="GO:0003924">
    <property type="term" value="F:GTPase activity"/>
    <property type="evidence" value="ECO:0007669"/>
    <property type="project" value="InterPro"/>
</dbReference>
<dbReference type="PANTHER" id="PTHR47977">
    <property type="entry name" value="RAS-RELATED PROTEIN RAB"/>
    <property type="match status" value="1"/>
</dbReference>
<keyword evidence="4" id="KW-1185">Reference proteome</keyword>
<gene>
    <name evidence="3" type="ORF">DR999_PMT06137</name>
</gene>
<dbReference type="NCBIfam" id="TIGR00231">
    <property type="entry name" value="small_GTP"/>
    <property type="match status" value="1"/>
</dbReference>
<dbReference type="FunFam" id="3.40.50.300:FF:001447">
    <property type="entry name" value="Ras-related protein Rab-1B"/>
    <property type="match status" value="1"/>
</dbReference>
<dbReference type="AlphaFoldDB" id="A0A4D9EJM4"/>
<reference evidence="3 4" key="2">
    <citation type="submission" date="2019-04" db="EMBL/GenBank/DDBJ databases">
        <title>The genome sequence of big-headed turtle.</title>
        <authorList>
            <person name="Gong S."/>
        </authorList>
    </citation>
    <scope>NUCLEOTIDE SEQUENCE [LARGE SCALE GENOMIC DNA]</scope>
    <source>
        <strain evidence="3">DO16091913</strain>
        <tissue evidence="3">Muscle</tissue>
    </source>
</reference>
<dbReference type="SUPFAM" id="SSF52540">
    <property type="entry name" value="P-loop containing nucleoside triphosphate hydrolases"/>
    <property type="match status" value="1"/>
</dbReference>
<dbReference type="Pfam" id="PF00071">
    <property type="entry name" value="Ras"/>
    <property type="match status" value="1"/>
</dbReference>
<proteinExistence type="predicted"/>
<evidence type="ECO:0000313" key="3">
    <source>
        <dbReference type="EMBL" id="TFK10729.1"/>
    </source>
</evidence>
<protein>
    <submittedName>
        <fullName evidence="3">Coiled-coil and C2 domain-containing protein 1B</fullName>
    </submittedName>
</protein>
<dbReference type="STRING" id="55544.A0A4D9EJM4"/>
<dbReference type="GO" id="GO:0005525">
    <property type="term" value="F:GTP binding"/>
    <property type="evidence" value="ECO:0007669"/>
    <property type="project" value="UniProtKB-KW"/>
</dbReference>
<dbReference type="OrthoDB" id="9989112at2759"/>